<protein>
    <submittedName>
        <fullName evidence="1">Conjugal transfer protein</fullName>
    </submittedName>
</protein>
<sequence length="289" mass="30892">MAHLRFGASRPDRRSARALRTPADLFKRIGRGLLWMLVIVVLARGLVSLLATDGEASPTVVKPLAHPIATWPDEEARAFAADFARAYLTAPEPSLERYVTPDLAPAIAAEYAAHSRQDVGAVSVARVAQLGPSQALITVAAAVGDGTRYLAVPVARDARGGLVVSDLPALVGPPARAVIEAPSYDPVDSSERAAIEDVLKRFLTAYLAGDANGLEYLVPPGTRISPVGQPYELVGITSLMLAAPPKGDTRAVWTSVQVRDEQSRATYGLRYRLQLVRHDRWYVAAVTGG</sequence>
<dbReference type="Proteomes" id="UP001149140">
    <property type="component" value="Unassembled WGS sequence"/>
</dbReference>
<dbReference type="Pfam" id="PF12642">
    <property type="entry name" value="TpcC"/>
    <property type="match status" value="1"/>
</dbReference>
<dbReference type="RefSeq" id="WP_270044919.1">
    <property type="nucleotide sequence ID" value="NZ_JAPDOD010000050.1"/>
</dbReference>
<proteinExistence type="predicted"/>
<evidence type="ECO:0000313" key="2">
    <source>
        <dbReference type="Proteomes" id="UP001149140"/>
    </source>
</evidence>
<evidence type="ECO:0000313" key="1">
    <source>
        <dbReference type="EMBL" id="MDA0165658.1"/>
    </source>
</evidence>
<gene>
    <name evidence="1" type="ORF">OM076_35655</name>
</gene>
<comment type="caution">
    <text evidence="1">The sequence shown here is derived from an EMBL/GenBank/DDBJ whole genome shotgun (WGS) entry which is preliminary data.</text>
</comment>
<dbReference type="Gene3D" id="3.10.450.540">
    <property type="match status" value="2"/>
</dbReference>
<dbReference type="InterPro" id="IPR024735">
    <property type="entry name" value="TcpC"/>
</dbReference>
<dbReference type="AlphaFoldDB" id="A0A9X3SA59"/>
<reference evidence="1" key="1">
    <citation type="submission" date="2022-10" db="EMBL/GenBank/DDBJ databases">
        <title>The WGS of Solirubrobacter ginsenosidimutans DSM 21036.</title>
        <authorList>
            <person name="Jiang Z."/>
        </authorList>
    </citation>
    <scope>NUCLEOTIDE SEQUENCE</scope>
    <source>
        <strain evidence="1">DSM 21036</strain>
    </source>
</reference>
<keyword evidence="2" id="KW-1185">Reference proteome</keyword>
<dbReference type="InterPro" id="IPR035628">
    <property type="entry name" value="TcpC_C"/>
</dbReference>
<name>A0A9X3SA59_9ACTN</name>
<organism evidence="1 2">
    <name type="scientific">Solirubrobacter ginsenosidimutans</name>
    <dbReference type="NCBI Taxonomy" id="490573"/>
    <lineage>
        <taxon>Bacteria</taxon>
        <taxon>Bacillati</taxon>
        <taxon>Actinomycetota</taxon>
        <taxon>Thermoleophilia</taxon>
        <taxon>Solirubrobacterales</taxon>
        <taxon>Solirubrobacteraceae</taxon>
        <taxon>Solirubrobacter</taxon>
    </lineage>
</organism>
<dbReference type="EMBL" id="JAPDOD010000050">
    <property type="protein sequence ID" value="MDA0165658.1"/>
    <property type="molecule type" value="Genomic_DNA"/>
</dbReference>
<accession>A0A9X3SA59</accession>
<dbReference type="CDD" id="cd16428">
    <property type="entry name" value="TcpC_C"/>
    <property type="match status" value="1"/>
</dbReference>